<gene>
    <name evidence="1" type="ORF">AVEN_115220_1</name>
</gene>
<comment type="caution">
    <text evidence="1">The sequence shown here is derived from an EMBL/GenBank/DDBJ whole genome shotgun (WGS) entry which is preliminary data.</text>
</comment>
<dbReference type="Proteomes" id="UP000499080">
    <property type="component" value="Unassembled WGS sequence"/>
</dbReference>
<sequence length="131" mass="14793">MAKSGSMGHVNKTYFFNFAKKPHRCKKKPEGDGRGQWSVDAMRLATAKGAAVAWWQGPGFGRIPGSKLHSTVRGPLRVKLHVVVKRHPIGVAREPGEEYKLRCRPCHLTAVQNYEIRPKIELVLRQNEKLI</sequence>
<organism evidence="1 2">
    <name type="scientific">Araneus ventricosus</name>
    <name type="common">Orbweaver spider</name>
    <name type="synonym">Epeira ventricosa</name>
    <dbReference type="NCBI Taxonomy" id="182803"/>
    <lineage>
        <taxon>Eukaryota</taxon>
        <taxon>Metazoa</taxon>
        <taxon>Ecdysozoa</taxon>
        <taxon>Arthropoda</taxon>
        <taxon>Chelicerata</taxon>
        <taxon>Arachnida</taxon>
        <taxon>Araneae</taxon>
        <taxon>Araneomorphae</taxon>
        <taxon>Entelegynae</taxon>
        <taxon>Araneoidea</taxon>
        <taxon>Araneidae</taxon>
        <taxon>Araneus</taxon>
    </lineage>
</organism>
<proteinExistence type="predicted"/>
<name>A0A4Y1ZYX6_ARAVE</name>
<accession>A0A4Y1ZYX6</accession>
<dbReference type="AlphaFoldDB" id="A0A4Y1ZYX6"/>
<evidence type="ECO:0000313" key="1">
    <source>
        <dbReference type="EMBL" id="GBL72256.1"/>
    </source>
</evidence>
<protein>
    <submittedName>
        <fullName evidence="1">Uncharacterized protein</fullName>
    </submittedName>
</protein>
<dbReference type="EMBL" id="BGPR01000001">
    <property type="protein sequence ID" value="GBL72256.1"/>
    <property type="molecule type" value="Genomic_DNA"/>
</dbReference>
<reference evidence="1 2" key="1">
    <citation type="journal article" date="2019" name="Sci. Rep.">
        <title>Orb-weaving spider Araneus ventricosus genome elucidates the spidroin gene catalogue.</title>
        <authorList>
            <person name="Kono N."/>
            <person name="Nakamura H."/>
            <person name="Ohtoshi R."/>
            <person name="Moran D.A.P."/>
            <person name="Shinohara A."/>
            <person name="Yoshida Y."/>
            <person name="Fujiwara M."/>
            <person name="Mori M."/>
            <person name="Tomita M."/>
            <person name="Arakawa K."/>
        </authorList>
    </citation>
    <scope>NUCLEOTIDE SEQUENCE [LARGE SCALE GENOMIC DNA]</scope>
</reference>
<keyword evidence="2" id="KW-1185">Reference proteome</keyword>
<evidence type="ECO:0000313" key="2">
    <source>
        <dbReference type="Proteomes" id="UP000499080"/>
    </source>
</evidence>